<evidence type="ECO:0000256" key="5">
    <source>
        <dbReference type="SAM" id="MobiDB-lite"/>
    </source>
</evidence>
<proteinExistence type="inferred from homology"/>
<feature type="domain" description="TLDc" evidence="6">
    <location>
        <begin position="225"/>
        <end position="346"/>
    </location>
</feature>
<evidence type="ECO:0000256" key="4">
    <source>
        <dbReference type="ARBA" id="ARBA00040604"/>
    </source>
</evidence>
<dbReference type="GO" id="GO:0006979">
    <property type="term" value="P:response to oxidative stress"/>
    <property type="evidence" value="ECO:0007669"/>
    <property type="project" value="TreeGrafter"/>
</dbReference>
<feature type="compositionally biased region" description="Basic and acidic residues" evidence="5">
    <location>
        <begin position="101"/>
        <end position="117"/>
    </location>
</feature>
<gene>
    <name evidence="7" type="ORF">BCR43DRAFT_489537</name>
</gene>
<dbReference type="SMART" id="SM00584">
    <property type="entry name" value="TLDc"/>
    <property type="match status" value="1"/>
</dbReference>
<dbReference type="OMA" id="NEYMILT"/>
<feature type="compositionally biased region" description="Basic residues" evidence="5">
    <location>
        <begin position="38"/>
        <end position="53"/>
    </location>
</feature>
<feature type="non-terminal residue" evidence="7">
    <location>
        <position position="346"/>
    </location>
</feature>
<dbReference type="STRING" id="13706.A0A1X2HEB0"/>
<feature type="compositionally biased region" description="Polar residues" evidence="5">
    <location>
        <begin position="1"/>
        <end position="34"/>
    </location>
</feature>
<dbReference type="InterPro" id="IPR006571">
    <property type="entry name" value="TLDc_dom"/>
</dbReference>
<evidence type="ECO:0000256" key="2">
    <source>
        <dbReference type="ARBA" id="ARBA00009540"/>
    </source>
</evidence>
<name>A0A1X2HEB0_SYNRA</name>
<dbReference type="PROSITE" id="PS51886">
    <property type="entry name" value="TLDC"/>
    <property type="match status" value="1"/>
</dbReference>
<feature type="region of interest" description="Disordered" evidence="5">
    <location>
        <begin position="101"/>
        <end position="140"/>
    </location>
</feature>
<dbReference type="EMBL" id="MCGN01000004">
    <property type="protein sequence ID" value="ORY97294.1"/>
    <property type="molecule type" value="Genomic_DNA"/>
</dbReference>
<protein>
    <recommendedName>
        <fullName evidence="4">Oxidation resistance protein 1</fullName>
    </recommendedName>
</protein>
<evidence type="ECO:0000313" key="7">
    <source>
        <dbReference type="EMBL" id="ORY97294.1"/>
    </source>
</evidence>
<dbReference type="PANTHER" id="PTHR23354">
    <property type="entry name" value="NUCLEOLAR PROTEIN 7/ESTROGEN RECEPTOR COACTIVATOR-RELATED"/>
    <property type="match status" value="1"/>
</dbReference>
<dbReference type="AlphaFoldDB" id="A0A1X2HEB0"/>
<evidence type="ECO:0000313" key="8">
    <source>
        <dbReference type="Proteomes" id="UP000242180"/>
    </source>
</evidence>
<keyword evidence="8" id="KW-1185">Reference proteome</keyword>
<comment type="similarity">
    <text evidence="2">Belongs to the OXR1 family.</text>
</comment>
<dbReference type="GO" id="GO:0005634">
    <property type="term" value="C:nucleus"/>
    <property type="evidence" value="ECO:0007669"/>
    <property type="project" value="TreeGrafter"/>
</dbReference>
<comment type="subcellular location">
    <subcellularLocation>
        <location evidence="1">Mitochondrion</location>
    </subcellularLocation>
</comment>
<evidence type="ECO:0000256" key="3">
    <source>
        <dbReference type="ARBA" id="ARBA00023128"/>
    </source>
</evidence>
<keyword evidence="3" id="KW-0496">Mitochondrion</keyword>
<organism evidence="7 8">
    <name type="scientific">Syncephalastrum racemosum</name>
    <name type="common">Filamentous fungus</name>
    <dbReference type="NCBI Taxonomy" id="13706"/>
    <lineage>
        <taxon>Eukaryota</taxon>
        <taxon>Fungi</taxon>
        <taxon>Fungi incertae sedis</taxon>
        <taxon>Mucoromycota</taxon>
        <taxon>Mucoromycotina</taxon>
        <taxon>Mucoromycetes</taxon>
        <taxon>Mucorales</taxon>
        <taxon>Syncephalastraceae</taxon>
        <taxon>Syncephalastrum</taxon>
    </lineage>
</organism>
<sequence length="346" mass="38446">MTIKQPLTQNEHEQPSSSIGIKSNNALSFSTVAATPSRPRKHHHHHHHAHHHSSSSTNTGYYHKQFFYPLHRSLTDEESYNHKPSPITRFVAKLLSLGSKDVDGHGERASAGKKDDGGGQVRPPLTHKSHSTTSITKGESVISSASSLRDSPVTIFDWQQDNSSSTLVDVNSNNNSNNNSQILSSPLSARDALVSASTTKRERVIAFLDAMDPPKLVNRRPDTEPVLSSELAEQLRPYLPRRYRLASQWSLVYSLDQHGTSLMTLYRLAKANRGPCILAIKDADDHIFGAFLNETLRLSAPSYYGTGECFLWKQQNAKLKVYPWTGKNEYMILTEPDFFAIGGGDG</sequence>
<dbReference type="Pfam" id="PF07534">
    <property type="entry name" value="TLD"/>
    <property type="match status" value="1"/>
</dbReference>
<evidence type="ECO:0000259" key="6">
    <source>
        <dbReference type="PROSITE" id="PS51886"/>
    </source>
</evidence>
<dbReference type="GO" id="GO:0005739">
    <property type="term" value="C:mitochondrion"/>
    <property type="evidence" value="ECO:0007669"/>
    <property type="project" value="UniProtKB-SubCell"/>
</dbReference>
<dbReference type="PANTHER" id="PTHR23354:SF62">
    <property type="entry name" value="MUSTARD, ISOFORM V"/>
    <property type="match status" value="1"/>
</dbReference>
<feature type="region of interest" description="Disordered" evidence="5">
    <location>
        <begin position="1"/>
        <end position="60"/>
    </location>
</feature>
<dbReference type="InParanoid" id="A0A1X2HEB0"/>
<dbReference type="Proteomes" id="UP000242180">
    <property type="component" value="Unassembled WGS sequence"/>
</dbReference>
<accession>A0A1X2HEB0</accession>
<dbReference type="OrthoDB" id="26679at2759"/>
<reference evidence="7 8" key="1">
    <citation type="submission" date="2016-07" db="EMBL/GenBank/DDBJ databases">
        <title>Pervasive Adenine N6-methylation of Active Genes in Fungi.</title>
        <authorList>
            <consortium name="DOE Joint Genome Institute"/>
            <person name="Mondo S.J."/>
            <person name="Dannebaum R.O."/>
            <person name="Kuo R.C."/>
            <person name="Labutti K."/>
            <person name="Haridas S."/>
            <person name="Kuo A."/>
            <person name="Salamov A."/>
            <person name="Ahrendt S.R."/>
            <person name="Lipzen A."/>
            <person name="Sullivan W."/>
            <person name="Andreopoulos W.B."/>
            <person name="Clum A."/>
            <person name="Lindquist E."/>
            <person name="Daum C."/>
            <person name="Ramamoorthy G.K."/>
            <person name="Gryganskyi A."/>
            <person name="Culley D."/>
            <person name="Magnuson J.K."/>
            <person name="James T.Y."/>
            <person name="O'Malley M.A."/>
            <person name="Stajich J.E."/>
            <person name="Spatafora J.W."/>
            <person name="Visel A."/>
            <person name="Grigoriev I.V."/>
        </authorList>
    </citation>
    <scope>NUCLEOTIDE SEQUENCE [LARGE SCALE GENOMIC DNA]</scope>
    <source>
        <strain evidence="7 8">NRRL 2496</strain>
    </source>
</reference>
<comment type="caution">
    <text evidence="7">The sequence shown here is derived from an EMBL/GenBank/DDBJ whole genome shotgun (WGS) entry which is preliminary data.</text>
</comment>
<evidence type="ECO:0000256" key="1">
    <source>
        <dbReference type="ARBA" id="ARBA00004173"/>
    </source>
</evidence>